<dbReference type="GO" id="GO:0009306">
    <property type="term" value="P:protein secretion"/>
    <property type="evidence" value="ECO:0007669"/>
    <property type="project" value="InterPro"/>
</dbReference>
<feature type="region of interest" description="Disordered" evidence="5">
    <location>
        <begin position="33"/>
        <end position="61"/>
    </location>
</feature>
<name>A0A366E5Q6_9HYPH</name>
<dbReference type="GO" id="GO:0005886">
    <property type="term" value="C:plasma membrane"/>
    <property type="evidence" value="ECO:0007669"/>
    <property type="project" value="InterPro"/>
</dbReference>
<comment type="subcellular location">
    <subcellularLocation>
        <location evidence="1">Membrane</location>
        <topology evidence="1">Single-pass membrane protein</topology>
    </subcellularLocation>
</comment>
<gene>
    <name evidence="7" type="ORF">DFR47_102444</name>
</gene>
<evidence type="ECO:0000256" key="4">
    <source>
        <dbReference type="ARBA" id="ARBA00023136"/>
    </source>
</evidence>
<evidence type="ECO:0000256" key="3">
    <source>
        <dbReference type="ARBA" id="ARBA00022989"/>
    </source>
</evidence>
<feature type="domain" description="Translocation and assembly module TamB C-terminal" evidence="6">
    <location>
        <begin position="1238"/>
        <end position="1592"/>
    </location>
</feature>
<keyword evidence="2" id="KW-0812">Transmembrane</keyword>
<dbReference type="EMBL" id="QNRH01000002">
    <property type="protein sequence ID" value="RBO97657.1"/>
    <property type="molecule type" value="Genomic_DNA"/>
</dbReference>
<evidence type="ECO:0000313" key="8">
    <source>
        <dbReference type="Proteomes" id="UP000252893"/>
    </source>
</evidence>
<evidence type="ECO:0000259" key="6">
    <source>
        <dbReference type="Pfam" id="PF04357"/>
    </source>
</evidence>
<protein>
    <submittedName>
        <fullName evidence="7">Autotransporter secretion inner membrane protein TamB</fullName>
    </submittedName>
</protein>
<keyword evidence="8" id="KW-1185">Reference proteome</keyword>
<evidence type="ECO:0000256" key="2">
    <source>
        <dbReference type="ARBA" id="ARBA00022692"/>
    </source>
</evidence>
<dbReference type="Proteomes" id="UP000252893">
    <property type="component" value="Unassembled WGS sequence"/>
</dbReference>
<reference evidence="7 8" key="1">
    <citation type="submission" date="2018-06" db="EMBL/GenBank/DDBJ databases">
        <title>Genomic Encyclopedia of Type Strains, Phase IV (KMG-IV): sequencing the most valuable type-strain genomes for metagenomic binning, comparative biology and taxonomic classification.</title>
        <authorList>
            <person name="Goeker M."/>
        </authorList>
    </citation>
    <scope>NUCLEOTIDE SEQUENCE [LARGE SCALE GENOMIC DNA]</scope>
    <source>
        <strain evidence="7 8">DSM 25619</strain>
    </source>
</reference>
<evidence type="ECO:0000256" key="5">
    <source>
        <dbReference type="SAM" id="MobiDB-lite"/>
    </source>
</evidence>
<feature type="compositionally biased region" description="Polar residues" evidence="5">
    <location>
        <begin position="33"/>
        <end position="45"/>
    </location>
</feature>
<proteinExistence type="predicted"/>
<evidence type="ECO:0000256" key="1">
    <source>
        <dbReference type="ARBA" id="ARBA00004167"/>
    </source>
</evidence>
<sequence>MNRFLAFVATFFIILPLGIYIGASLLPQGTAGVTTPATSQNNPPVSGSADGQVAQTDNPVSAQEAEEEKSYFLSFVEEKLSGPNRKISISGIEGVLSSEAKVGSITVADREGVWLRIKDAQLVWSRLALLRGRLSVDTLSAKQVELIRTPLPDESLPTPEAGGFALPELPLAVLLGELNIERLKFGQPVFGLESEVALKGNLTLQDGSLQSLFDMNRLDGPGGTIKLKADYANADQKLDLDVRLSEPANGIAANLLNIEGKPPVELALSGAGKLDDLKIDLKLDADSQRILTGLLTLNRDANGAISGRVFNADVKGPIAALIPEKFRDFFGATSSLAANGLIKDSGGFRLDNFSLSNAALQVKAKAETATDGFLTRLNLDALIADQEKGRVLLPVSGGETSLASARLTLDYGDRQSNDWTGKLLVEGLQAGDFSAQQTVLDMGGAAENLQDAQNRHVGFNITGNVTGISAKQPDIAQALGDRFDLAVLGAWRAGTPVQLEKVQLTGNGLSAALKGTIDKFIYAGDIALQADSLMPFSALAGRSLAGSIDLKANGTVAMLTGGFDLTLDGTAENIKTGEDIADRIINGRSTLSGGLARSESGFSARQFRLGNDANAITANGTFSSKTADIDLGVDLGDIADLSDKASGPLSLKASARGTDSRIALAARANVPSGLLEGRKLNDGVLDFNALLDGSDPKLAPSLNGNFSGSAFLGGEKLDLAGTVGLDEQGKRLSDLSFVAGGMRVSGDLNVGDKNRIAGRLKVDAPDVSTAAALFLAKASGSINADIDLSYEGERQNAVVKADIRNLKVEDNVIGQAAIDATLADLFNVPVVDGVVKAQTIRAGSFEINTVDLTAQANGSKTVFQAATDLKIGTKVKVDGALEPQNGGLLLSLNDAELRQGSMLTKLAQPASVGLKGSDISFNNIIMQVGSGRLSLDGALADRFNLDVKLDNLPLNVANSIQPELGLGGVINGQAKVTGSRAQPDINFDVTARDVIARQTRELGIGALNATAKGTSSQNRLKVDSRITGGNGLDTRINGFVPLGTDKSAGALDVNVELANLPLALLNGAVKGQNLGGNVTGTAKVTGALTNPSAEFNLNGRSLSAKPLAESGLAPLNLKAAGRYGDKIVNISSLAIDGPQNLSVTAQGRIPLAGSGLGIDVTGQIPLALANRFLADRGAQASGTLALTANVSGAFDNPQIRGMFSTSGAQMVDPETNVRLNNITINGSMEGQTIRLRNASAALSTGGSISADGTVSINVAQNMPADLRINFNKARYADGSMVVATINGGLTITGGLLRDPLIAGKIDIDRAEITVPESLGGGGANIDVRHSNTPASVLMTLQRAKVETRAKGSAPVPTSRPTVPQLDIRVVAPNQIFVRGRGLDTELGGAVRLTGPVTNVKPVGGFELLRGRLDILTQRVTFDEGRVTLIGDMNPQLYFVARTDGGDITVLVTVQGTVDNPDIKFSSEPELPQDEVLARLIFKRSMSELSAFQIAQLAAAAAELAGGKNANLLGALRQGVGLDDLDVVTDSKGNAAVRAGSYIRDNIYLGVEASGVDGTKGTINLDITRNLKAKGSVSSTGDSGMGVFYEKDY</sequence>
<comment type="caution">
    <text evidence="7">The sequence shown here is derived from an EMBL/GenBank/DDBJ whole genome shotgun (WGS) entry which is preliminary data.</text>
</comment>
<dbReference type="InterPro" id="IPR007452">
    <property type="entry name" value="TamB_C"/>
</dbReference>
<dbReference type="PANTHER" id="PTHR36985:SF1">
    <property type="entry name" value="TRANSLOCATION AND ASSEMBLY MODULE SUBUNIT TAMB"/>
    <property type="match status" value="1"/>
</dbReference>
<evidence type="ECO:0000313" key="7">
    <source>
        <dbReference type="EMBL" id="RBO97657.1"/>
    </source>
</evidence>
<accession>A0A366E5Q6</accession>
<keyword evidence="3" id="KW-1133">Transmembrane helix</keyword>
<keyword evidence="4" id="KW-0472">Membrane</keyword>
<organism evidence="7 8">
    <name type="scientific">Pseudochrobactrum asaccharolyticum</name>
    <dbReference type="NCBI Taxonomy" id="354351"/>
    <lineage>
        <taxon>Bacteria</taxon>
        <taxon>Pseudomonadati</taxon>
        <taxon>Pseudomonadota</taxon>
        <taxon>Alphaproteobacteria</taxon>
        <taxon>Hyphomicrobiales</taxon>
        <taxon>Brucellaceae</taxon>
        <taxon>Pseudochrobactrum</taxon>
    </lineage>
</organism>
<dbReference type="RefSeq" id="WP_374788336.1">
    <property type="nucleotide sequence ID" value="NZ_JBHEEG010000002.1"/>
</dbReference>
<dbReference type="Pfam" id="PF04357">
    <property type="entry name" value="TamB"/>
    <property type="match status" value="1"/>
</dbReference>
<dbReference type="PANTHER" id="PTHR36985">
    <property type="entry name" value="TRANSLOCATION AND ASSEMBLY MODULE SUBUNIT TAMB"/>
    <property type="match status" value="1"/>
</dbReference>